<dbReference type="Proteomes" id="UP001447188">
    <property type="component" value="Unassembled WGS sequence"/>
</dbReference>
<sequence length="167" mass="18497">MSYNYSMVKAFAAIGQILYGSFQLYKSAAGNIAYYGYEAYELTIIPYIVMSFLNLVASLCEPQFPAIFLVDREPDIRTAVTPNTSAVVGIIPLNSPTKARSIFNIRAEQSPVRAYFAVVACTILAVGSITTPYLVIWSMTKFKAGTRQQKEPPALFASWVMLWLVNA</sequence>
<keyword evidence="1" id="KW-0472">Membrane</keyword>
<keyword evidence="3" id="KW-1185">Reference proteome</keyword>
<name>A0ABR3GGQ1_9PEZI</name>
<organism evidence="2 3">
    <name type="scientific">Discina gigas</name>
    <dbReference type="NCBI Taxonomy" id="1032678"/>
    <lineage>
        <taxon>Eukaryota</taxon>
        <taxon>Fungi</taxon>
        <taxon>Dikarya</taxon>
        <taxon>Ascomycota</taxon>
        <taxon>Pezizomycotina</taxon>
        <taxon>Pezizomycetes</taxon>
        <taxon>Pezizales</taxon>
        <taxon>Discinaceae</taxon>
        <taxon>Discina</taxon>
    </lineage>
</organism>
<dbReference type="EMBL" id="JBBBZM010000080">
    <property type="protein sequence ID" value="KAL0634960.1"/>
    <property type="molecule type" value="Genomic_DNA"/>
</dbReference>
<evidence type="ECO:0000313" key="3">
    <source>
        <dbReference type="Proteomes" id="UP001447188"/>
    </source>
</evidence>
<evidence type="ECO:0000256" key="1">
    <source>
        <dbReference type="SAM" id="Phobius"/>
    </source>
</evidence>
<reference evidence="2 3" key="1">
    <citation type="submission" date="2024-02" db="EMBL/GenBank/DDBJ databases">
        <title>Discinaceae phylogenomics.</title>
        <authorList>
            <person name="Dirks A.C."/>
            <person name="James T.Y."/>
        </authorList>
    </citation>
    <scope>NUCLEOTIDE SEQUENCE [LARGE SCALE GENOMIC DNA]</scope>
    <source>
        <strain evidence="2 3">ACD0624</strain>
    </source>
</reference>
<keyword evidence="1" id="KW-1133">Transmembrane helix</keyword>
<accession>A0ABR3GGQ1</accession>
<keyword evidence="1" id="KW-0812">Transmembrane</keyword>
<feature type="transmembrane region" description="Helical" evidence="1">
    <location>
        <begin position="114"/>
        <end position="137"/>
    </location>
</feature>
<protein>
    <submittedName>
        <fullName evidence="2">Uncharacterized protein</fullName>
    </submittedName>
</protein>
<gene>
    <name evidence="2" type="ORF">Q9L58_006078</name>
</gene>
<comment type="caution">
    <text evidence="2">The sequence shown here is derived from an EMBL/GenBank/DDBJ whole genome shotgun (WGS) entry which is preliminary data.</text>
</comment>
<proteinExistence type="predicted"/>
<evidence type="ECO:0000313" key="2">
    <source>
        <dbReference type="EMBL" id="KAL0634960.1"/>
    </source>
</evidence>